<evidence type="ECO:0000256" key="2">
    <source>
        <dbReference type="ARBA" id="ARBA00022540"/>
    </source>
</evidence>
<reference evidence="11 12" key="1">
    <citation type="submission" date="2020-04" db="EMBL/GenBank/DDBJ databases">
        <title>Plant Genome Project.</title>
        <authorList>
            <person name="Zhang R.-G."/>
        </authorList>
    </citation>
    <scope>NUCLEOTIDE SEQUENCE [LARGE SCALE GENOMIC DNA]</scope>
    <source>
        <strain evidence="11">YNK0</strain>
        <tissue evidence="11">Leaf</tissue>
    </source>
</reference>
<dbReference type="AlphaFoldDB" id="A0A834ZUD2"/>
<feature type="compositionally biased region" description="Acidic residues" evidence="10">
    <location>
        <begin position="26"/>
        <end position="36"/>
    </location>
</feature>
<evidence type="ECO:0000313" key="12">
    <source>
        <dbReference type="Proteomes" id="UP000655225"/>
    </source>
</evidence>
<dbReference type="InterPro" id="IPR001040">
    <property type="entry name" value="TIF_eIF_4E"/>
</dbReference>
<dbReference type="PANTHER" id="PTHR11960">
    <property type="entry name" value="EUKARYOTIC TRANSLATION INITIATION FACTOR 4E RELATED"/>
    <property type="match status" value="1"/>
</dbReference>
<organism evidence="11 12">
    <name type="scientific">Tetracentron sinense</name>
    <name type="common">Spur-leaf</name>
    <dbReference type="NCBI Taxonomy" id="13715"/>
    <lineage>
        <taxon>Eukaryota</taxon>
        <taxon>Viridiplantae</taxon>
        <taxon>Streptophyta</taxon>
        <taxon>Embryophyta</taxon>
        <taxon>Tracheophyta</taxon>
        <taxon>Spermatophyta</taxon>
        <taxon>Magnoliopsida</taxon>
        <taxon>Trochodendrales</taxon>
        <taxon>Trochodendraceae</taxon>
        <taxon>Tetracentron</taxon>
    </lineage>
</organism>
<evidence type="ECO:0000256" key="6">
    <source>
        <dbReference type="ARBA" id="ARBA00030245"/>
    </source>
</evidence>
<keyword evidence="12" id="KW-1185">Reference proteome</keyword>
<evidence type="ECO:0000256" key="4">
    <source>
        <dbReference type="ARBA" id="ARBA00022884"/>
    </source>
</evidence>
<keyword evidence="3" id="KW-0810">Translation regulation</keyword>
<dbReference type="Gene3D" id="3.30.760.10">
    <property type="entry name" value="RNA Cap, Translation Initiation Factor Eif4e"/>
    <property type="match status" value="1"/>
</dbReference>
<dbReference type="OrthoDB" id="590761at2759"/>
<comment type="similarity">
    <text evidence="1 9">Belongs to the eukaryotic initiation factor 4E family.</text>
</comment>
<keyword evidence="5 9" id="KW-0648">Protein biosynthesis</keyword>
<gene>
    <name evidence="11" type="ORF">HHK36_001628</name>
</gene>
<evidence type="ECO:0000256" key="9">
    <source>
        <dbReference type="RuleBase" id="RU004374"/>
    </source>
</evidence>
<protein>
    <recommendedName>
        <fullName evidence="7">eIF-4F 25 kDa subunit</fullName>
    </recommendedName>
    <alternativeName>
        <fullName evidence="8">eIF-4F p26 subunit</fullName>
    </alternativeName>
    <alternativeName>
        <fullName evidence="6">mRNA cap-binding protein</fullName>
    </alternativeName>
</protein>
<dbReference type="Proteomes" id="UP000655225">
    <property type="component" value="Unassembled WGS sequence"/>
</dbReference>
<keyword evidence="2 9" id="KW-0396">Initiation factor</keyword>
<feature type="region of interest" description="Disordered" evidence="10">
    <location>
        <begin position="1"/>
        <end position="39"/>
    </location>
</feature>
<dbReference type="GO" id="GO:0006417">
    <property type="term" value="P:regulation of translation"/>
    <property type="evidence" value="ECO:0007669"/>
    <property type="project" value="UniProtKB-KW"/>
</dbReference>
<comment type="caution">
    <text evidence="11">The sequence shown here is derived from an EMBL/GenBank/DDBJ whole genome shotgun (WGS) entry which is preliminary data.</text>
</comment>
<evidence type="ECO:0000256" key="10">
    <source>
        <dbReference type="SAM" id="MobiDB-lite"/>
    </source>
</evidence>
<evidence type="ECO:0000256" key="8">
    <source>
        <dbReference type="ARBA" id="ARBA00041713"/>
    </source>
</evidence>
<evidence type="ECO:0000256" key="7">
    <source>
        <dbReference type="ARBA" id="ARBA00032656"/>
    </source>
</evidence>
<evidence type="ECO:0000256" key="3">
    <source>
        <dbReference type="ARBA" id="ARBA00022845"/>
    </source>
</evidence>
<dbReference type="GO" id="GO:0003743">
    <property type="term" value="F:translation initiation factor activity"/>
    <property type="evidence" value="ECO:0007669"/>
    <property type="project" value="UniProtKB-KW"/>
</dbReference>
<dbReference type="GO" id="GO:0000340">
    <property type="term" value="F:RNA 7-methylguanosine cap binding"/>
    <property type="evidence" value="ECO:0007669"/>
    <property type="project" value="TreeGrafter"/>
</dbReference>
<evidence type="ECO:0000256" key="5">
    <source>
        <dbReference type="ARBA" id="ARBA00022917"/>
    </source>
</evidence>
<proteinExistence type="inferred from homology"/>
<dbReference type="GO" id="GO:0016281">
    <property type="term" value="C:eukaryotic translation initiation factor 4F complex"/>
    <property type="evidence" value="ECO:0007669"/>
    <property type="project" value="TreeGrafter"/>
</dbReference>
<dbReference type="PANTHER" id="PTHR11960:SF8">
    <property type="entry name" value="EUKARYOTIC TRANSLATION INITIATION FACTOR 4E1-RELATED"/>
    <property type="match status" value="1"/>
</dbReference>
<dbReference type="InterPro" id="IPR023398">
    <property type="entry name" value="TIF_eIF4e-like"/>
</dbReference>
<dbReference type="EMBL" id="JABCRI010000001">
    <property type="protein sequence ID" value="KAF8413636.1"/>
    <property type="molecule type" value="Genomic_DNA"/>
</dbReference>
<keyword evidence="4 9" id="KW-0694">RNA-binding</keyword>
<dbReference type="Pfam" id="PF01652">
    <property type="entry name" value="IF4E"/>
    <property type="match status" value="1"/>
</dbReference>
<evidence type="ECO:0000313" key="11">
    <source>
        <dbReference type="EMBL" id="KAF8413636.1"/>
    </source>
</evidence>
<sequence>MAEEAEIVRGSAGAEEENYTNRAVAEEEEEEPEEGEIVGGDEKPLIAIAQQSHPLEHSWTFWFDNPSAKSKQAAWGSSISPVHTFSTAEEFWGYISLFIPSYPHQLLQRNDLE</sequence>
<evidence type="ECO:0000256" key="1">
    <source>
        <dbReference type="ARBA" id="ARBA00009860"/>
    </source>
</evidence>
<name>A0A834ZUD2_TETSI</name>
<accession>A0A834ZUD2</accession>
<dbReference type="SUPFAM" id="SSF55418">
    <property type="entry name" value="eIF4e-like"/>
    <property type="match status" value="1"/>
</dbReference>